<keyword evidence="2" id="KW-0732">Signal</keyword>
<dbReference type="RefSeq" id="WP_148603497.1">
    <property type="nucleotide sequence ID" value="NZ_RXYB01000009.1"/>
</dbReference>
<sequence>MKSKKIIVVVLILSALMAISFSSCAKTDKSTTGSTTANTTQNTTEIPNPMVEKASTAEIKDALDFTFDSLPTDISSIKYFTIDDTIAQADFTSNGVAYTVRKAAATVDNIAGVYTEFSGSQTIANSTGIDVSYKYNDGAEGLALWTSGAFIYSVFCETGFDSTAMPSIVDAVS</sequence>
<evidence type="ECO:0000256" key="1">
    <source>
        <dbReference type="SAM" id="MobiDB-lite"/>
    </source>
</evidence>
<organism evidence="3 4">
    <name type="scientific">Acetobacterium tundrae</name>
    <dbReference type="NCBI Taxonomy" id="132932"/>
    <lineage>
        <taxon>Bacteria</taxon>
        <taxon>Bacillati</taxon>
        <taxon>Bacillota</taxon>
        <taxon>Clostridia</taxon>
        <taxon>Eubacteriales</taxon>
        <taxon>Eubacteriaceae</taxon>
        <taxon>Acetobacterium</taxon>
    </lineage>
</organism>
<evidence type="ECO:0000313" key="4">
    <source>
        <dbReference type="Proteomes" id="UP000653358"/>
    </source>
</evidence>
<accession>A0ABR6WLL3</accession>
<feature type="signal peptide" evidence="2">
    <location>
        <begin position="1"/>
        <end position="25"/>
    </location>
</feature>
<protein>
    <recommendedName>
        <fullName evidence="5">DUF4367 domain-containing protein</fullName>
    </recommendedName>
</protein>
<reference evidence="3 4" key="1">
    <citation type="journal article" date="2020" name="mSystems">
        <title>Defining Genomic and Predicted Metabolic Features of the Acetobacterium Genus.</title>
        <authorList>
            <person name="Ross D.E."/>
            <person name="Marshall C.W."/>
            <person name="Gulliver D."/>
            <person name="May H.D."/>
            <person name="Norman R.S."/>
        </authorList>
    </citation>
    <scope>NUCLEOTIDE SEQUENCE [LARGE SCALE GENOMIC DNA]</scope>
    <source>
        <strain evidence="3 4">DSM 9173</strain>
    </source>
</reference>
<gene>
    <name evidence="3" type="ORF">GH807_10070</name>
</gene>
<keyword evidence="4" id="KW-1185">Reference proteome</keyword>
<dbReference type="Proteomes" id="UP000653358">
    <property type="component" value="Unassembled WGS sequence"/>
</dbReference>
<evidence type="ECO:0000313" key="3">
    <source>
        <dbReference type="EMBL" id="MBC3797393.1"/>
    </source>
</evidence>
<dbReference type="PROSITE" id="PS51257">
    <property type="entry name" value="PROKAR_LIPOPROTEIN"/>
    <property type="match status" value="1"/>
</dbReference>
<feature type="region of interest" description="Disordered" evidence="1">
    <location>
        <begin position="26"/>
        <end position="45"/>
    </location>
</feature>
<evidence type="ECO:0000256" key="2">
    <source>
        <dbReference type="SAM" id="SignalP"/>
    </source>
</evidence>
<feature type="compositionally biased region" description="Low complexity" evidence="1">
    <location>
        <begin position="30"/>
        <end position="44"/>
    </location>
</feature>
<feature type="chain" id="PRO_5045872033" description="DUF4367 domain-containing protein" evidence="2">
    <location>
        <begin position="26"/>
        <end position="173"/>
    </location>
</feature>
<evidence type="ECO:0008006" key="5">
    <source>
        <dbReference type="Google" id="ProtNLM"/>
    </source>
</evidence>
<dbReference type="EMBL" id="WJBB01000011">
    <property type="protein sequence ID" value="MBC3797393.1"/>
    <property type="molecule type" value="Genomic_DNA"/>
</dbReference>
<proteinExistence type="predicted"/>
<comment type="caution">
    <text evidence="3">The sequence shown here is derived from an EMBL/GenBank/DDBJ whole genome shotgun (WGS) entry which is preliminary data.</text>
</comment>
<name>A0ABR6WLL3_9FIRM</name>